<dbReference type="InterPro" id="IPR005595">
    <property type="entry name" value="TRAP_alpha"/>
</dbReference>
<evidence type="ECO:0000256" key="5">
    <source>
        <dbReference type="ARBA" id="ARBA00022989"/>
    </source>
</evidence>
<dbReference type="EMBL" id="ML213597">
    <property type="protein sequence ID" value="TFK40238.1"/>
    <property type="molecule type" value="Genomic_DNA"/>
</dbReference>
<evidence type="ECO:0000313" key="12">
    <source>
        <dbReference type="EMBL" id="TFK40238.1"/>
    </source>
</evidence>
<evidence type="ECO:0000256" key="11">
    <source>
        <dbReference type="SAM" id="SignalP"/>
    </source>
</evidence>
<evidence type="ECO:0000256" key="7">
    <source>
        <dbReference type="ARBA" id="ARBA00037565"/>
    </source>
</evidence>
<evidence type="ECO:0000256" key="1">
    <source>
        <dbReference type="ARBA" id="ARBA00004115"/>
    </source>
</evidence>
<feature type="transmembrane region" description="Helical" evidence="10">
    <location>
        <begin position="158"/>
        <end position="180"/>
    </location>
</feature>
<evidence type="ECO:0000256" key="4">
    <source>
        <dbReference type="ARBA" id="ARBA00022824"/>
    </source>
</evidence>
<evidence type="ECO:0000256" key="9">
    <source>
        <dbReference type="SAM" id="MobiDB-lite"/>
    </source>
</evidence>
<keyword evidence="5 10" id="KW-1133">Transmembrane helix</keyword>
<feature type="signal peptide" evidence="11">
    <location>
        <begin position="1"/>
        <end position="22"/>
    </location>
</feature>
<keyword evidence="2 10" id="KW-0812">Transmembrane</keyword>
<dbReference type="PANTHER" id="PTHR12924:SF0">
    <property type="entry name" value="TRANSLOCON-ASSOCIATED PROTEIN SUBUNIT ALPHA"/>
    <property type="match status" value="1"/>
</dbReference>
<gene>
    <name evidence="12" type="ORF">BDQ12DRAFT_680565</name>
</gene>
<keyword evidence="13" id="KW-1185">Reference proteome</keyword>
<evidence type="ECO:0000256" key="3">
    <source>
        <dbReference type="ARBA" id="ARBA00022729"/>
    </source>
</evidence>
<evidence type="ECO:0000256" key="6">
    <source>
        <dbReference type="ARBA" id="ARBA00023136"/>
    </source>
</evidence>
<sequence length="259" mass="27945">MRFGSVLGAAFSVAALIASATSSPVGDANEPEVLVTAAFPETNAFNHVVNGEKNTITVTMENKSDRNVTLLSVTGSLHHPDSNMLIKNLTTLQYNVPLLEGVKLQVPYAFFSEFKPGDHRLNVWVEHAADDKKYRVEAYDSVVTIIEPEVSIFDFKLLSTYLVVATLLGGLSYFAYFTFVPQSKKTRAKKPAASSVSAPVGPVTATGAGGYQEEWIPVHHLKKPKSGRKQSGVISGTSGDELSGGETSGTEVRRRKGKK</sequence>
<evidence type="ECO:0000256" key="2">
    <source>
        <dbReference type="ARBA" id="ARBA00022692"/>
    </source>
</evidence>
<evidence type="ECO:0000256" key="8">
    <source>
        <dbReference type="ARBA" id="ARBA00038311"/>
    </source>
</evidence>
<feature type="region of interest" description="Disordered" evidence="9">
    <location>
        <begin position="220"/>
        <end position="259"/>
    </location>
</feature>
<keyword evidence="4" id="KW-0256">Endoplasmic reticulum</keyword>
<keyword evidence="3 11" id="KW-0732">Signal</keyword>
<dbReference type="Proteomes" id="UP000308652">
    <property type="component" value="Unassembled WGS sequence"/>
</dbReference>
<evidence type="ECO:0000313" key="13">
    <source>
        <dbReference type="Proteomes" id="UP000308652"/>
    </source>
</evidence>
<evidence type="ECO:0000256" key="10">
    <source>
        <dbReference type="SAM" id="Phobius"/>
    </source>
</evidence>
<comment type="subcellular location">
    <subcellularLocation>
        <location evidence="1">Endoplasmic reticulum membrane</location>
        <topology evidence="1">Single-pass type I membrane protein</topology>
    </subcellularLocation>
</comment>
<dbReference type="Pfam" id="PF03896">
    <property type="entry name" value="TRAP_alpha"/>
    <property type="match status" value="1"/>
</dbReference>
<dbReference type="GO" id="GO:0005789">
    <property type="term" value="C:endoplasmic reticulum membrane"/>
    <property type="evidence" value="ECO:0007669"/>
    <property type="project" value="UniProtKB-SubCell"/>
</dbReference>
<dbReference type="PANTHER" id="PTHR12924">
    <property type="entry name" value="TRANSLOCON-ASSOCIATED PROTEIN, ALPHA SUBUNIT"/>
    <property type="match status" value="1"/>
</dbReference>
<comment type="similarity">
    <text evidence="8">Belongs to the IRC22 family.</text>
</comment>
<name>A0A5C3M8Q1_9AGAR</name>
<protein>
    <submittedName>
        <fullName evidence="12">Uncharacterized protein</fullName>
    </submittedName>
</protein>
<reference evidence="12 13" key="1">
    <citation type="journal article" date="2019" name="Nat. Ecol. Evol.">
        <title>Megaphylogeny resolves global patterns of mushroom evolution.</title>
        <authorList>
            <person name="Varga T."/>
            <person name="Krizsan K."/>
            <person name="Foldi C."/>
            <person name="Dima B."/>
            <person name="Sanchez-Garcia M."/>
            <person name="Sanchez-Ramirez S."/>
            <person name="Szollosi G.J."/>
            <person name="Szarkandi J.G."/>
            <person name="Papp V."/>
            <person name="Albert L."/>
            <person name="Andreopoulos W."/>
            <person name="Angelini C."/>
            <person name="Antonin V."/>
            <person name="Barry K.W."/>
            <person name="Bougher N.L."/>
            <person name="Buchanan P."/>
            <person name="Buyck B."/>
            <person name="Bense V."/>
            <person name="Catcheside P."/>
            <person name="Chovatia M."/>
            <person name="Cooper J."/>
            <person name="Damon W."/>
            <person name="Desjardin D."/>
            <person name="Finy P."/>
            <person name="Geml J."/>
            <person name="Haridas S."/>
            <person name="Hughes K."/>
            <person name="Justo A."/>
            <person name="Karasinski D."/>
            <person name="Kautmanova I."/>
            <person name="Kiss B."/>
            <person name="Kocsube S."/>
            <person name="Kotiranta H."/>
            <person name="LaButti K.M."/>
            <person name="Lechner B.E."/>
            <person name="Liimatainen K."/>
            <person name="Lipzen A."/>
            <person name="Lukacs Z."/>
            <person name="Mihaltcheva S."/>
            <person name="Morgado L.N."/>
            <person name="Niskanen T."/>
            <person name="Noordeloos M.E."/>
            <person name="Ohm R.A."/>
            <person name="Ortiz-Santana B."/>
            <person name="Ovrebo C."/>
            <person name="Racz N."/>
            <person name="Riley R."/>
            <person name="Savchenko A."/>
            <person name="Shiryaev A."/>
            <person name="Soop K."/>
            <person name="Spirin V."/>
            <person name="Szebenyi C."/>
            <person name="Tomsovsky M."/>
            <person name="Tulloss R.E."/>
            <person name="Uehling J."/>
            <person name="Grigoriev I.V."/>
            <person name="Vagvolgyi C."/>
            <person name="Papp T."/>
            <person name="Martin F.M."/>
            <person name="Miettinen O."/>
            <person name="Hibbett D.S."/>
            <person name="Nagy L.G."/>
        </authorList>
    </citation>
    <scope>NUCLEOTIDE SEQUENCE [LARGE SCALE GENOMIC DNA]</scope>
    <source>
        <strain evidence="12 13">CBS 166.37</strain>
    </source>
</reference>
<dbReference type="OrthoDB" id="1926781at2759"/>
<keyword evidence="6 10" id="KW-0472">Membrane</keyword>
<accession>A0A5C3M8Q1</accession>
<dbReference type="AlphaFoldDB" id="A0A5C3M8Q1"/>
<organism evidence="12 13">
    <name type="scientific">Crucibulum laeve</name>
    <dbReference type="NCBI Taxonomy" id="68775"/>
    <lineage>
        <taxon>Eukaryota</taxon>
        <taxon>Fungi</taxon>
        <taxon>Dikarya</taxon>
        <taxon>Basidiomycota</taxon>
        <taxon>Agaricomycotina</taxon>
        <taxon>Agaricomycetes</taxon>
        <taxon>Agaricomycetidae</taxon>
        <taxon>Agaricales</taxon>
        <taxon>Agaricineae</taxon>
        <taxon>Nidulariaceae</taxon>
        <taxon>Crucibulum</taxon>
    </lineage>
</organism>
<proteinExistence type="inferred from homology"/>
<comment type="function">
    <text evidence="7">Is probably involved in a pathway contributing to genomic integrity.</text>
</comment>
<feature type="chain" id="PRO_5022807212" evidence="11">
    <location>
        <begin position="23"/>
        <end position="259"/>
    </location>
</feature>